<keyword evidence="1" id="KW-0812">Transmembrane</keyword>
<feature type="transmembrane region" description="Helical" evidence="1">
    <location>
        <begin position="7"/>
        <end position="28"/>
    </location>
</feature>
<name>A0ABV8GUL1_9BACI</name>
<dbReference type="EMBL" id="JBHSAO010000004">
    <property type="protein sequence ID" value="MFC4023554.1"/>
    <property type="molecule type" value="Genomic_DNA"/>
</dbReference>
<accession>A0ABV8GUL1</accession>
<sequence>MKKYTPYIVFSFMVISWIIGIYYLTVFYTPTTVIPLFNNFYWTSTFTAMLGLTIAATIISLAALLLLKFRKKMQRWYVIHGFGLFLWMLTISSQLKIAAFNLGICH</sequence>
<protein>
    <submittedName>
        <fullName evidence="2">Uncharacterized protein</fullName>
    </submittedName>
</protein>
<evidence type="ECO:0000256" key="1">
    <source>
        <dbReference type="SAM" id="Phobius"/>
    </source>
</evidence>
<dbReference type="Proteomes" id="UP001595772">
    <property type="component" value="Unassembled WGS sequence"/>
</dbReference>
<keyword evidence="1" id="KW-1133">Transmembrane helix</keyword>
<gene>
    <name evidence="2" type="ORF">ACFOUV_06930</name>
</gene>
<feature type="transmembrane region" description="Helical" evidence="1">
    <location>
        <begin position="76"/>
        <end position="95"/>
    </location>
</feature>
<keyword evidence="3" id="KW-1185">Reference proteome</keyword>
<organism evidence="2 3">
    <name type="scientific">Oceanobacillus longus</name>
    <dbReference type="NCBI Taxonomy" id="930120"/>
    <lineage>
        <taxon>Bacteria</taxon>
        <taxon>Bacillati</taxon>
        <taxon>Bacillota</taxon>
        <taxon>Bacilli</taxon>
        <taxon>Bacillales</taxon>
        <taxon>Bacillaceae</taxon>
        <taxon>Oceanobacillus</taxon>
    </lineage>
</organism>
<feature type="transmembrane region" description="Helical" evidence="1">
    <location>
        <begin position="40"/>
        <end position="67"/>
    </location>
</feature>
<proteinExistence type="predicted"/>
<evidence type="ECO:0000313" key="3">
    <source>
        <dbReference type="Proteomes" id="UP001595772"/>
    </source>
</evidence>
<reference evidence="3" key="1">
    <citation type="journal article" date="2019" name="Int. J. Syst. Evol. Microbiol.">
        <title>The Global Catalogue of Microorganisms (GCM) 10K type strain sequencing project: providing services to taxonomists for standard genome sequencing and annotation.</title>
        <authorList>
            <consortium name="The Broad Institute Genomics Platform"/>
            <consortium name="The Broad Institute Genome Sequencing Center for Infectious Disease"/>
            <person name="Wu L."/>
            <person name="Ma J."/>
        </authorList>
    </citation>
    <scope>NUCLEOTIDE SEQUENCE [LARGE SCALE GENOMIC DNA]</scope>
    <source>
        <strain evidence="3">IBRC-M 10703</strain>
    </source>
</reference>
<comment type="caution">
    <text evidence="2">The sequence shown here is derived from an EMBL/GenBank/DDBJ whole genome shotgun (WGS) entry which is preliminary data.</text>
</comment>
<evidence type="ECO:0000313" key="2">
    <source>
        <dbReference type="EMBL" id="MFC4023554.1"/>
    </source>
</evidence>
<keyword evidence="1" id="KW-0472">Membrane</keyword>
<dbReference type="RefSeq" id="WP_379496056.1">
    <property type="nucleotide sequence ID" value="NZ_JBHSAO010000004.1"/>
</dbReference>